<dbReference type="Proteomes" id="UP001176961">
    <property type="component" value="Unassembled WGS sequence"/>
</dbReference>
<organism evidence="1 2">
    <name type="scientific">Cylicocyclus nassatus</name>
    <name type="common">Nematode worm</name>
    <dbReference type="NCBI Taxonomy" id="53992"/>
    <lineage>
        <taxon>Eukaryota</taxon>
        <taxon>Metazoa</taxon>
        <taxon>Ecdysozoa</taxon>
        <taxon>Nematoda</taxon>
        <taxon>Chromadorea</taxon>
        <taxon>Rhabditida</taxon>
        <taxon>Rhabditina</taxon>
        <taxon>Rhabditomorpha</taxon>
        <taxon>Strongyloidea</taxon>
        <taxon>Strongylidae</taxon>
        <taxon>Cylicocyclus</taxon>
    </lineage>
</organism>
<dbReference type="AlphaFoldDB" id="A0AA36HA64"/>
<keyword evidence="2" id="KW-1185">Reference proteome</keyword>
<proteinExistence type="predicted"/>
<dbReference type="PANTHER" id="PTHR12265:SF41">
    <property type="entry name" value="TRANSMEMBRANE PROTEIN 53"/>
    <property type="match status" value="1"/>
</dbReference>
<evidence type="ECO:0000313" key="1">
    <source>
        <dbReference type="EMBL" id="CAJ0606808.1"/>
    </source>
</evidence>
<comment type="caution">
    <text evidence="1">The sequence shown here is derived from an EMBL/GenBank/DDBJ whole genome shotgun (WGS) entry which is preliminary data.</text>
</comment>
<dbReference type="PANTHER" id="PTHR12265">
    <property type="entry name" value="TRANSMEMBRANE PROTEIN 53"/>
    <property type="match status" value="1"/>
</dbReference>
<sequence>MAMMVSQKGSPGTKPARVITNMMPESDTLVILLGWAGCHDRYLKKYADYYEKASISTIRFTTPIRKVRGYQSYHHFAKKFYREVFERDDLTIPPYVYFHCFSMNGCSTFTALWDLLDSRKDGDEFKQRVQGLLFDSSPAFTTPAQNAHAISFASMPPQRCHAIFRESYRALLYAYFSIHNGLIWIWSFMENDIYEKCYAYYRMLSQKDLPKRQIFFYGPSDDVCSVESIEAFAASQEQQGVTTYMNTWKDSLHCQHYRVHSEEYEKCCLDFVRNHHDSTDHNANQPLLIESSN</sequence>
<name>A0AA36HA64_CYLNA</name>
<dbReference type="EMBL" id="CATQJL010000316">
    <property type="protein sequence ID" value="CAJ0606808.1"/>
    <property type="molecule type" value="Genomic_DNA"/>
</dbReference>
<gene>
    <name evidence="1" type="ORF">CYNAS_LOCUS18791</name>
</gene>
<accession>A0AA36HA64</accession>
<reference evidence="1" key="1">
    <citation type="submission" date="2023-07" db="EMBL/GenBank/DDBJ databases">
        <authorList>
            <consortium name="CYATHOMIX"/>
        </authorList>
    </citation>
    <scope>NUCLEOTIDE SEQUENCE</scope>
    <source>
        <strain evidence="1">N/A</strain>
    </source>
</reference>
<protein>
    <recommendedName>
        <fullName evidence="3">Transmembrane protein 53</fullName>
    </recommendedName>
</protein>
<evidence type="ECO:0008006" key="3">
    <source>
        <dbReference type="Google" id="ProtNLM"/>
    </source>
</evidence>
<dbReference type="SUPFAM" id="SSF53474">
    <property type="entry name" value="alpha/beta-Hydrolases"/>
    <property type="match status" value="1"/>
</dbReference>
<evidence type="ECO:0000313" key="2">
    <source>
        <dbReference type="Proteomes" id="UP001176961"/>
    </source>
</evidence>
<dbReference type="InterPro" id="IPR029058">
    <property type="entry name" value="AB_hydrolase_fold"/>
</dbReference>
<dbReference type="Pfam" id="PF05705">
    <property type="entry name" value="DUF829"/>
    <property type="match status" value="1"/>
</dbReference>
<dbReference type="InterPro" id="IPR008547">
    <property type="entry name" value="DUF829_TMEM53"/>
</dbReference>